<feature type="region of interest" description="Disordered" evidence="1">
    <location>
        <begin position="1"/>
        <end position="48"/>
    </location>
</feature>
<feature type="compositionally biased region" description="Polar residues" evidence="1">
    <location>
        <begin position="86"/>
        <end position="101"/>
    </location>
</feature>
<gene>
    <name evidence="2" type="ORF">PtA15_4A489</name>
</gene>
<proteinExistence type="predicted"/>
<evidence type="ECO:0000313" key="3">
    <source>
        <dbReference type="Proteomes" id="UP001164743"/>
    </source>
</evidence>
<keyword evidence="3" id="KW-1185">Reference proteome</keyword>
<dbReference type="Proteomes" id="UP001164743">
    <property type="component" value="Chromosome 4A"/>
</dbReference>
<feature type="region of interest" description="Disordered" evidence="1">
    <location>
        <begin position="84"/>
        <end position="125"/>
    </location>
</feature>
<sequence length="125" mass="13482">MADSMKELLGARWIGEGDGKEKKAKGKDTANDPMRPAIEPNNSQKGPTDIMRVLEKAWGADEAGDQAKATMFFEIVAALGKVQENKAATSSPHPVQENQHAGPQAVSRIGGREDGRNRPMFSIPI</sequence>
<evidence type="ECO:0000313" key="2">
    <source>
        <dbReference type="EMBL" id="WAQ84038.1"/>
    </source>
</evidence>
<accession>A0ABY7CFR3</accession>
<dbReference type="EMBL" id="CP110424">
    <property type="protein sequence ID" value="WAQ84038.1"/>
    <property type="molecule type" value="Genomic_DNA"/>
</dbReference>
<name>A0ABY7CFR3_9BASI</name>
<reference evidence="2" key="1">
    <citation type="submission" date="2022-10" db="EMBL/GenBank/DDBJ databases">
        <title>Puccinia triticina Genome sequencing and assembly.</title>
        <authorList>
            <person name="Li C."/>
        </authorList>
    </citation>
    <scope>NUCLEOTIDE SEQUENCE</scope>
    <source>
        <strain evidence="2">Pt15</strain>
    </source>
</reference>
<organism evidence="2 3">
    <name type="scientific">Puccinia triticina</name>
    <dbReference type="NCBI Taxonomy" id="208348"/>
    <lineage>
        <taxon>Eukaryota</taxon>
        <taxon>Fungi</taxon>
        <taxon>Dikarya</taxon>
        <taxon>Basidiomycota</taxon>
        <taxon>Pucciniomycotina</taxon>
        <taxon>Pucciniomycetes</taxon>
        <taxon>Pucciniales</taxon>
        <taxon>Pucciniaceae</taxon>
        <taxon>Puccinia</taxon>
    </lineage>
</organism>
<feature type="compositionally biased region" description="Basic and acidic residues" evidence="1">
    <location>
        <begin position="15"/>
        <end position="30"/>
    </location>
</feature>
<dbReference type="RefSeq" id="XP_053019593.1">
    <property type="nucleotide sequence ID" value="XM_053168377.1"/>
</dbReference>
<protein>
    <submittedName>
        <fullName evidence="2">Uncharacterized protein</fullName>
    </submittedName>
</protein>
<dbReference type="GeneID" id="77809272"/>
<evidence type="ECO:0000256" key="1">
    <source>
        <dbReference type="SAM" id="MobiDB-lite"/>
    </source>
</evidence>